<sequence length="44" mass="4957">MFVTLTVLASLISIMFVASVASTIAELRRESEEMKVFAKRHVPF</sequence>
<evidence type="ECO:0000313" key="1">
    <source>
        <dbReference type="EMBL" id="MET3584726.1"/>
    </source>
</evidence>
<accession>A0ABV2H2F7</accession>
<gene>
    <name evidence="1" type="ORF">ABID21_000827</name>
</gene>
<organism evidence="1 2">
    <name type="scientific">Pseudorhizobium tarimense</name>
    <dbReference type="NCBI Taxonomy" id="1079109"/>
    <lineage>
        <taxon>Bacteria</taxon>
        <taxon>Pseudomonadati</taxon>
        <taxon>Pseudomonadota</taxon>
        <taxon>Alphaproteobacteria</taxon>
        <taxon>Hyphomicrobiales</taxon>
        <taxon>Rhizobiaceae</taxon>
        <taxon>Rhizobium/Agrobacterium group</taxon>
        <taxon>Pseudorhizobium</taxon>
    </lineage>
</organism>
<protein>
    <submittedName>
        <fullName evidence="1">Uncharacterized protein</fullName>
    </submittedName>
</protein>
<keyword evidence="2" id="KW-1185">Reference proteome</keyword>
<proteinExistence type="predicted"/>
<dbReference type="Proteomes" id="UP001549031">
    <property type="component" value="Unassembled WGS sequence"/>
</dbReference>
<dbReference type="EMBL" id="JBEPLJ010000003">
    <property type="protein sequence ID" value="MET3584726.1"/>
    <property type="molecule type" value="Genomic_DNA"/>
</dbReference>
<evidence type="ECO:0000313" key="2">
    <source>
        <dbReference type="Proteomes" id="UP001549031"/>
    </source>
</evidence>
<comment type="caution">
    <text evidence="1">The sequence shown here is derived from an EMBL/GenBank/DDBJ whole genome shotgun (WGS) entry which is preliminary data.</text>
</comment>
<reference evidence="1 2" key="1">
    <citation type="submission" date="2024-06" db="EMBL/GenBank/DDBJ databases">
        <title>Genomic Encyclopedia of Type Strains, Phase IV (KMG-IV): sequencing the most valuable type-strain genomes for metagenomic binning, comparative biology and taxonomic classification.</title>
        <authorList>
            <person name="Goeker M."/>
        </authorList>
    </citation>
    <scope>NUCLEOTIDE SEQUENCE [LARGE SCALE GENOMIC DNA]</scope>
    <source>
        <strain evidence="1 2">DSM 105042</strain>
    </source>
</reference>
<name>A0ABV2H2F7_9HYPH</name>